<dbReference type="CDD" id="cd00165">
    <property type="entry name" value="S4"/>
    <property type="match status" value="1"/>
</dbReference>
<dbReference type="Gene3D" id="3.30.70.1560">
    <property type="entry name" value="Alpha-L RNA-binding motif"/>
    <property type="match status" value="1"/>
</dbReference>
<dbReference type="InterPro" id="IPR020103">
    <property type="entry name" value="PsdUridine_synth_cat_dom_sf"/>
</dbReference>
<dbReference type="CDD" id="cd02870">
    <property type="entry name" value="PseudoU_synth_RsuA_like"/>
    <property type="match status" value="1"/>
</dbReference>
<keyword evidence="2 4" id="KW-0413">Isomerase</keyword>
<evidence type="ECO:0000313" key="7">
    <source>
        <dbReference type="Proteomes" id="UP000229641"/>
    </source>
</evidence>
<dbReference type="PROSITE" id="PS50889">
    <property type="entry name" value="S4"/>
    <property type="match status" value="1"/>
</dbReference>
<protein>
    <recommendedName>
        <fullName evidence="4">Pseudouridine synthase</fullName>
        <ecNumber evidence="4">5.4.99.-</ecNumber>
    </recommendedName>
</protein>
<name>A0A2H0LZD6_9BACT</name>
<accession>A0A2H0LZD6</accession>
<dbReference type="SUPFAM" id="SSF55120">
    <property type="entry name" value="Pseudouridine synthase"/>
    <property type="match status" value="1"/>
</dbReference>
<reference evidence="6 7" key="1">
    <citation type="submission" date="2017-09" db="EMBL/GenBank/DDBJ databases">
        <title>Depth-based differentiation of microbial function through sediment-hosted aquifers and enrichment of novel symbionts in the deep terrestrial subsurface.</title>
        <authorList>
            <person name="Probst A.J."/>
            <person name="Ladd B."/>
            <person name="Jarett J.K."/>
            <person name="Geller-Mcgrath D.E."/>
            <person name="Sieber C.M."/>
            <person name="Emerson J.B."/>
            <person name="Anantharaman K."/>
            <person name="Thomas B.C."/>
            <person name="Malmstrom R."/>
            <person name="Stieglmeier M."/>
            <person name="Klingl A."/>
            <person name="Woyke T."/>
            <person name="Ryan C.M."/>
            <person name="Banfield J.F."/>
        </authorList>
    </citation>
    <scope>NUCLEOTIDE SEQUENCE [LARGE SCALE GENOMIC DNA]</scope>
    <source>
        <strain evidence="6">CG11_big_fil_rev_8_21_14_0_20_42_13</strain>
    </source>
</reference>
<evidence type="ECO:0000259" key="5">
    <source>
        <dbReference type="SMART" id="SM00363"/>
    </source>
</evidence>
<comment type="similarity">
    <text evidence="1 4">Belongs to the pseudouridine synthase RsuA family.</text>
</comment>
<dbReference type="InterPro" id="IPR000748">
    <property type="entry name" value="PsdUridine_synth_RsuA/RluB/E/F"/>
</dbReference>
<dbReference type="InterPro" id="IPR050343">
    <property type="entry name" value="RsuA_PseudoU_synthase"/>
</dbReference>
<dbReference type="PANTHER" id="PTHR47683:SF2">
    <property type="entry name" value="RNA-BINDING S4 DOMAIN-CONTAINING PROTEIN"/>
    <property type="match status" value="1"/>
</dbReference>
<dbReference type="InterPro" id="IPR006145">
    <property type="entry name" value="PsdUridine_synth_RsuA/RluA"/>
</dbReference>
<feature type="domain" description="RNA-binding S4" evidence="5">
    <location>
        <begin position="1"/>
        <end position="61"/>
    </location>
</feature>
<evidence type="ECO:0000256" key="4">
    <source>
        <dbReference type="RuleBase" id="RU003887"/>
    </source>
</evidence>
<dbReference type="InterPro" id="IPR018496">
    <property type="entry name" value="PsdUridine_synth_RsuA/RluB_CS"/>
</dbReference>
<dbReference type="Pfam" id="PF01479">
    <property type="entry name" value="S4"/>
    <property type="match status" value="1"/>
</dbReference>
<dbReference type="Gene3D" id="3.10.290.10">
    <property type="entry name" value="RNA-binding S4 domain"/>
    <property type="match status" value="1"/>
</dbReference>
<gene>
    <name evidence="6" type="ORF">COV72_01480</name>
</gene>
<dbReference type="GO" id="GO:0000455">
    <property type="term" value="P:enzyme-directed rRNA pseudouridine synthesis"/>
    <property type="evidence" value="ECO:0007669"/>
    <property type="project" value="UniProtKB-ARBA"/>
</dbReference>
<dbReference type="SMART" id="SM00363">
    <property type="entry name" value="S4"/>
    <property type="match status" value="1"/>
</dbReference>
<dbReference type="EC" id="5.4.99.-" evidence="4"/>
<dbReference type="Proteomes" id="UP000229641">
    <property type="component" value="Unassembled WGS sequence"/>
</dbReference>
<dbReference type="NCBIfam" id="TIGR00093">
    <property type="entry name" value="pseudouridine synthase"/>
    <property type="match status" value="1"/>
</dbReference>
<evidence type="ECO:0000256" key="2">
    <source>
        <dbReference type="ARBA" id="ARBA00023235"/>
    </source>
</evidence>
<dbReference type="Pfam" id="PF00849">
    <property type="entry name" value="PseudoU_synth_2"/>
    <property type="match status" value="1"/>
</dbReference>
<dbReference type="GO" id="GO:0120159">
    <property type="term" value="F:rRNA pseudouridine synthase activity"/>
    <property type="evidence" value="ECO:0007669"/>
    <property type="project" value="UniProtKB-ARBA"/>
</dbReference>
<evidence type="ECO:0000256" key="1">
    <source>
        <dbReference type="ARBA" id="ARBA00008348"/>
    </source>
</evidence>
<dbReference type="PANTHER" id="PTHR47683">
    <property type="entry name" value="PSEUDOURIDINE SYNTHASE FAMILY PROTEIN-RELATED"/>
    <property type="match status" value="1"/>
</dbReference>
<dbReference type="SUPFAM" id="SSF55174">
    <property type="entry name" value="Alpha-L RNA-binding motif"/>
    <property type="match status" value="1"/>
</dbReference>
<organism evidence="6 7">
    <name type="scientific">Candidatus Ghiorseimicrobium undicola</name>
    <dbReference type="NCBI Taxonomy" id="1974746"/>
    <lineage>
        <taxon>Bacteria</taxon>
        <taxon>Pseudomonadati</taxon>
        <taxon>Candidatus Omnitrophota</taxon>
        <taxon>Candidatus Ghiorseimicrobium</taxon>
    </lineage>
</organism>
<dbReference type="Gene3D" id="3.30.70.580">
    <property type="entry name" value="Pseudouridine synthase I, catalytic domain, N-terminal subdomain"/>
    <property type="match status" value="1"/>
</dbReference>
<proteinExistence type="inferred from homology"/>
<dbReference type="AlphaFoldDB" id="A0A2H0LZD6"/>
<evidence type="ECO:0000256" key="3">
    <source>
        <dbReference type="PROSITE-ProRule" id="PRU00182"/>
    </source>
</evidence>
<comment type="caution">
    <text evidence="6">The sequence shown here is derived from an EMBL/GenBank/DDBJ whole genome shotgun (WGS) entry which is preliminary data.</text>
</comment>
<sequence length="239" mass="27380">MRLQVFLSHSGCCSRRNALEIIKSGRVFVNGKITPEPSYPVDAEKDRIFLDNKKITLKAKSYLMLNKPVGVTTTRSDRYAEVTVMDLLPKEYRHLYPVGRLDKDTEGLLLLTNDGDLAYRLMHPKFNVHKEYLATITKKLKDKDRLKLEKGVFIENKKTSPCRIKELFKSVSHSDLTVSIHEGRKRQIRLMFLSLGYKVIRLRRVSEGCLKLGALKPGKWRALGAAEISSLYKECGLKQ</sequence>
<dbReference type="InterPro" id="IPR036986">
    <property type="entry name" value="S4_RNA-bd_sf"/>
</dbReference>
<keyword evidence="3" id="KW-0694">RNA-binding</keyword>
<evidence type="ECO:0000313" key="6">
    <source>
        <dbReference type="EMBL" id="PIQ89747.1"/>
    </source>
</evidence>
<dbReference type="EMBL" id="PCWA01000016">
    <property type="protein sequence ID" value="PIQ89747.1"/>
    <property type="molecule type" value="Genomic_DNA"/>
</dbReference>
<dbReference type="PROSITE" id="PS01149">
    <property type="entry name" value="PSI_RSU"/>
    <property type="match status" value="1"/>
</dbReference>
<dbReference type="InterPro" id="IPR002942">
    <property type="entry name" value="S4_RNA-bd"/>
</dbReference>
<dbReference type="InterPro" id="IPR020094">
    <property type="entry name" value="TruA/RsuA/RluB/E/F_N"/>
</dbReference>
<dbReference type="InterPro" id="IPR042092">
    <property type="entry name" value="PsdUridine_s_RsuA/RluB/E/F_cat"/>
</dbReference>
<dbReference type="GO" id="GO:0003723">
    <property type="term" value="F:RNA binding"/>
    <property type="evidence" value="ECO:0007669"/>
    <property type="project" value="UniProtKB-KW"/>
</dbReference>